<gene>
    <name evidence="2" type="ORF">RI129_007889</name>
</gene>
<reference evidence="2 3" key="1">
    <citation type="journal article" date="2024" name="Insects">
        <title>An Improved Chromosome-Level Genome Assembly of the Firefly Pyrocoelia pectoralis.</title>
        <authorList>
            <person name="Fu X."/>
            <person name="Meyer-Rochow V.B."/>
            <person name="Ballantyne L."/>
            <person name="Zhu X."/>
        </authorList>
    </citation>
    <scope>NUCLEOTIDE SEQUENCE [LARGE SCALE GENOMIC DNA]</scope>
    <source>
        <strain evidence="2">XCY_ONT2</strain>
    </source>
</reference>
<name>A0AAN7VIG8_9COLE</name>
<evidence type="ECO:0000256" key="1">
    <source>
        <dbReference type="SAM" id="SignalP"/>
    </source>
</evidence>
<accession>A0AAN7VIG8</accession>
<evidence type="ECO:0000313" key="3">
    <source>
        <dbReference type="Proteomes" id="UP001329430"/>
    </source>
</evidence>
<keyword evidence="1" id="KW-0732">Signal</keyword>
<dbReference type="AlphaFoldDB" id="A0AAN7VIG8"/>
<protein>
    <submittedName>
        <fullName evidence="2">Uncharacterized protein</fullName>
    </submittedName>
</protein>
<proteinExistence type="predicted"/>
<evidence type="ECO:0000313" key="2">
    <source>
        <dbReference type="EMBL" id="KAK5644044.1"/>
    </source>
</evidence>
<dbReference type="Proteomes" id="UP001329430">
    <property type="component" value="Chromosome 5"/>
</dbReference>
<organism evidence="2 3">
    <name type="scientific">Pyrocoelia pectoralis</name>
    <dbReference type="NCBI Taxonomy" id="417401"/>
    <lineage>
        <taxon>Eukaryota</taxon>
        <taxon>Metazoa</taxon>
        <taxon>Ecdysozoa</taxon>
        <taxon>Arthropoda</taxon>
        <taxon>Hexapoda</taxon>
        <taxon>Insecta</taxon>
        <taxon>Pterygota</taxon>
        <taxon>Neoptera</taxon>
        <taxon>Endopterygota</taxon>
        <taxon>Coleoptera</taxon>
        <taxon>Polyphaga</taxon>
        <taxon>Elateriformia</taxon>
        <taxon>Elateroidea</taxon>
        <taxon>Lampyridae</taxon>
        <taxon>Lampyrinae</taxon>
        <taxon>Pyrocoelia</taxon>
    </lineage>
</organism>
<comment type="caution">
    <text evidence="2">The sequence shown here is derived from an EMBL/GenBank/DDBJ whole genome shotgun (WGS) entry which is preliminary data.</text>
</comment>
<sequence>MAFSVIIIMICGALPQWSYAVRPNIFDIKALELLYREGLQETNELIRQAKIPIENIITAGKLNITQQIKDSQYMVSSSSGSNSECAKIHAATLHERVNPEFINNCNYHDVLEDALNKWNAVMSHIVFCSMSSTNTCVDETKEEIRDLKVTNAERIPEAVRLSDSCRRAHCEGVVGIIAEIDASFQKCLQNQ</sequence>
<dbReference type="EMBL" id="JAVRBK010000005">
    <property type="protein sequence ID" value="KAK5644044.1"/>
    <property type="molecule type" value="Genomic_DNA"/>
</dbReference>
<feature type="chain" id="PRO_5042902315" evidence="1">
    <location>
        <begin position="21"/>
        <end position="191"/>
    </location>
</feature>
<keyword evidence="3" id="KW-1185">Reference proteome</keyword>
<feature type="signal peptide" evidence="1">
    <location>
        <begin position="1"/>
        <end position="20"/>
    </location>
</feature>